<keyword evidence="5" id="KW-0238">DNA-binding</keyword>
<evidence type="ECO:0000256" key="2">
    <source>
        <dbReference type="ARBA" id="ARBA00022705"/>
    </source>
</evidence>
<keyword evidence="3" id="KW-0547">Nucleotide-binding</keyword>
<dbReference type="PANTHER" id="PTHR32182:SF0">
    <property type="entry name" value="DNA REPLICATION AND REPAIR PROTEIN RECF"/>
    <property type="match status" value="1"/>
</dbReference>
<dbReference type="AlphaFoldDB" id="A0A383DQC1"/>
<evidence type="ECO:0000313" key="6">
    <source>
        <dbReference type="EMBL" id="SVE46058.1"/>
    </source>
</evidence>
<dbReference type="Gene3D" id="3.40.50.300">
    <property type="entry name" value="P-loop containing nucleotide triphosphate hydrolases"/>
    <property type="match status" value="1"/>
</dbReference>
<accession>A0A383DQC1</accession>
<reference evidence="6" key="1">
    <citation type="submission" date="2018-05" db="EMBL/GenBank/DDBJ databases">
        <authorList>
            <person name="Lanie J.A."/>
            <person name="Ng W.-L."/>
            <person name="Kazmierczak K.M."/>
            <person name="Andrzejewski T.M."/>
            <person name="Davidsen T.M."/>
            <person name="Wayne K.J."/>
            <person name="Tettelin H."/>
            <person name="Glass J.I."/>
            <person name="Rusch D."/>
            <person name="Podicherti R."/>
            <person name="Tsui H.-C.T."/>
            <person name="Winkler M.E."/>
        </authorList>
    </citation>
    <scope>NUCLEOTIDE SEQUENCE</scope>
</reference>
<protein>
    <recommendedName>
        <fullName evidence="7">DNA replication and repair protein RecF</fullName>
    </recommendedName>
</protein>
<evidence type="ECO:0008006" key="7">
    <source>
        <dbReference type="Google" id="ProtNLM"/>
    </source>
</evidence>
<proteinExistence type="inferred from homology"/>
<dbReference type="GO" id="GO:0006302">
    <property type="term" value="P:double-strand break repair"/>
    <property type="evidence" value="ECO:0007669"/>
    <property type="project" value="TreeGrafter"/>
</dbReference>
<dbReference type="InterPro" id="IPR001238">
    <property type="entry name" value="DNA-binding_RecF"/>
</dbReference>
<name>A0A383DQC1_9ZZZZ</name>
<dbReference type="InterPro" id="IPR042174">
    <property type="entry name" value="RecF_2"/>
</dbReference>
<keyword evidence="4" id="KW-0067">ATP-binding</keyword>
<dbReference type="Gene3D" id="1.20.1050.90">
    <property type="entry name" value="RecF/RecN/SMC, N-terminal domain"/>
    <property type="match status" value="1"/>
</dbReference>
<dbReference type="PANTHER" id="PTHR32182">
    <property type="entry name" value="DNA REPLICATION AND REPAIR PROTEIN RECF"/>
    <property type="match status" value="1"/>
</dbReference>
<sequence length="234" mass="26430">NLLESIFFLAVAKSGRGTLDRDVVRWGSDHYVIAADIDRDGDDLQIRIAYDLRSKKKRAFVNGAPLGRLSEMIGQFNAVLFSPEDVDLVLRDPSERRRLLDILVSQSNSTYLSDLEQYRRTLSQRNHLLKSQGYRLAQDASSLVPWDRQLSEVGARIVHERVETLDRMHEPLEVLYHSISPSGESLTVDYRSPALSETVEETSRALVASMAAKRAEETSIGHTLIGPHRDQVVF</sequence>
<evidence type="ECO:0000256" key="1">
    <source>
        <dbReference type="ARBA" id="ARBA00022490"/>
    </source>
</evidence>
<evidence type="ECO:0000256" key="3">
    <source>
        <dbReference type="ARBA" id="ARBA00022741"/>
    </source>
</evidence>
<dbReference type="GO" id="GO:0003697">
    <property type="term" value="F:single-stranded DNA binding"/>
    <property type="evidence" value="ECO:0007669"/>
    <property type="project" value="InterPro"/>
</dbReference>
<dbReference type="SUPFAM" id="SSF52540">
    <property type="entry name" value="P-loop containing nucleoside triphosphate hydrolases"/>
    <property type="match status" value="1"/>
</dbReference>
<keyword evidence="1" id="KW-0963">Cytoplasm</keyword>
<organism evidence="6">
    <name type="scientific">marine metagenome</name>
    <dbReference type="NCBI Taxonomy" id="408172"/>
    <lineage>
        <taxon>unclassified sequences</taxon>
        <taxon>metagenomes</taxon>
        <taxon>ecological metagenomes</taxon>
    </lineage>
</organism>
<dbReference type="EMBL" id="UINC01218855">
    <property type="protein sequence ID" value="SVE46058.1"/>
    <property type="molecule type" value="Genomic_DNA"/>
</dbReference>
<dbReference type="NCBIfam" id="TIGR00611">
    <property type="entry name" value="recf"/>
    <property type="match status" value="1"/>
</dbReference>
<dbReference type="GO" id="GO:0006260">
    <property type="term" value="P:DNA replication"/>
    <property type="evidence" value="ECO:0007669"/>
    <property type="project" value="UniProtKB-KW"/>
</dbReference>
<evidence type="ECO:0000256" key="5">
    <source>
        <dbReference type="ARBA" id="ARBA00023125"/>
    </source>
</evidence>
<dbReference type="GO" id="GO:0005524">
    <property type="term" value="F:ATP binding"/>
    <property type="evidence" value="ECO:0007669"/>
    <property type="project" value="UniProtKB-KW"/>
</dbReference>
<feature type="non-terminal residue" evidence="6">
    <location>
        <position position="1"/>
    </location>
</feature>
<evidence type="ECO:0000256" key="4">
    <source>
        <dbReference type="ARBA" id="ARBA00022840"/>
    </source>
</evidence>
<feature type="non-terminal residue" evidence="6">
    <location>
        <position position="234"/>
    </location>
</feature>
<keyword evidence="2" id="KW-0235">DNA replication</keyword>
<dbReference type="GO" id="GO:0000731">
    <property type="term" value="P:DNA synthesis involved in DNA repair"/>
    <property type="evidence" value="ECO:0007669"/>
    <property type="project" value="TreeGrafter"/>
</dbReference>
<dbReference type="HAMAP" id="MF_00365">
    <property type="entry name" value="RecF"/>
    <property type="match status" value="1"/>
</dbReference>
<gene>
    <name evidence="6" type="ORF">METZ01_LOCUS498912</name>
</gene>
<dbReference type="InterPro" id="IPR027417">
    <property type="entry name" value="P-loop_NTPase"/>
</dbReference>